<proteinExistence type="inferred from homology"/>
<evidence type="ECO:0000256" key="1">
    <source>
        <dbReference type="ARBA" id="ARBA00001957"/>
    </source>
</evidence>
<dbReference type="PROSITE" id="PS00012">
    <property type="entry name" value="PHOSPHOPANTETHEINE"/>
    <property type="match status" value="2"/>
</dbReference>
<keyword evidence="16" id="KW-0012">Acyltransferase</keyword>
<feature type="domain" description="Carrier" evidence="13">
    <location>
        <begin position="1553"/>
        <end position="1630"/>
    </location>
</feature>
<dbReference type="InterPro" id="IPR025110">
    <property type="entry name" value="AMP-bd_C"/>
</dbReference>
<dbReference type="EMBL" id="CP010978">
    <property type="protein sequence ID" value="AJQ26212.1"/>
    <property type="molecule type" value="Genomic_DNA"/>
</dbReference>
<comment type="similarity">
    <text evidence="5">Belongs to the ATP-dependent AMP-binding enzyme family.</text>
</comment>
<evidence type="ECO:0000256" key="6">
    <source>
        <dbReference type="ARBA" id="ARBA00022450"/>
    </source>
</evidence>
<comment type="function">
    <text evidence="2">Involved in some intermediate steps for the synthesis of the antibiotic polyketide bacillaene which is involved in secondary metabolism.</text>
</comment>
<evidence type="ECO:0000256" key="11">
    <source>
        <dbReference type="PROSITE-ProRule" id="PRU01363"/>
    </source>
</evidence>
<evidence type="ECO:0000259" key="14">
    <source>
        <dbReference type="PROSITE" id="PS52004"/>
    </source>
</evidence>
<keyword evidence="12" id="KW-0175">Coiled coil</keyword>
<dbReference type="InterPro" id="IPR006162">
    <property type="entry name" value="Ppantetheine_attach_site"/>
</dbReference>
<dbReference type="Pfam" id="PF00550">
    <property type="entry name" value="PP-binding"/>
    <property type="match status" value="4"/>
</dbReference>
<feature type="domain" description="Carrier" evidence="13">
    <location>
        <begin position="784"/>
        <end position="860"/>
    </location>
</feature>
<evidence type="ECO:0000256" key="4">
    <source>
        <dbReference type="ARBA" id="ARBA00004789"/>
    </source>
</evidence>
<keyword evidence="7" id="KW-0963">Cytoplasm</keyword>
<dbReference type="HOGENOM" id="CLU_224819_0_0_9"/>
<feature type="active site" description="Proton acceptor; for dehydratase activity" evidence="11">
    <location>
        <position position="71"/>
    </location>
</feature>
<dbReference type="Pfam" id="PF00668">
    <property type="entry name" value="Condensation"/>
    <property type="match status" value="1"/>
</dbReference>
<dbReference type="GO" id="GO:0005886">
    <property type="term" value="C:plasma membrane"/>
    <property type="evidence" value="ECO:0007669"/>
    <property type="project" value="TreeGrafter"/>
</dbReference>
<dbReference type="PANTHER" id="PTHR43775:SF37">
    <property type="entry name" value="SI:DKEY-61P9.11"/>
    <property type="match status" value="1"/>
</dbReference>
<reference evidence="17" key="2">
    <citation type="submission" date="2015-02" db="EMBL/GenBank/DDBJ databases">
        <title>Complete Genome Sequence of Pelosinus fermentans JBW45.</title>
        <authorList>
            <person name="De Leon K.B."/>
            <person name="Utturkar S.M."/>
            <person name="Camilleri L.B."/>
            <person name="Arkin A.P."/>
            <person name="Fields M.W."/>
            <person name="Brown S.D."/>
            <person name="Wall J.D."/>
        </authorList>
    </citation>
    <scope>NUCLEOTIDE SEQUENCE [LARGE SCALE GENOMIC DNA]</scope>
    <source>
        <strain evidence="17">JBW45</strain>
    </source>
</reference>
<dbReference type="PROSITE" id="PS52004">
    <property type="entry name" value="KS3_2"/>
    <property type="match status" value="2"/>
</dbReference>
<dbReference type="Pfam" id="PF14765">
    <property type="entry name" value="PS-DH"/>
    <property type="match status" value="1"/>
</dbReference>
<evidence type="ECO:0000256" key="7">
    <source>
        <dbReference type="ARBA" id="ARBA00022490"/>
    </source>
</evidence>
<feature type="coiled-coil region" evidence="12">
    <location>
        <begin position="1619"/>
        <end position="1647"/>
    </location>
</feature>
<dbReference type="FunFam" id="3.30.300.30:FF:000010">
    <property type="entry name" value="Enterobactin synthetase component F"/>
    <property type="match status" value="1"/>
</dbReference>
<dbReference type="Proteomes" id="UP000005361">
    <property type="component" value="Chromosome"/>
</dbReference>
<dbReference type="SMART" id="SM01294">
    <property type="entry name" value="PKS_PP_betabranch"/>
    <property type="match status" value="2"/>
</dbReference>
<dbReference type="STRING" id="1192197.JBW_00860"/>
<dbReference type="FunFam" id="3.40.50.980:FF:000001">
    <property type="entry name" value="Non-ribosomal peptide synthetase"/>
    <property type="match status" value="1"/>
</dbReference>
<dbReference type="InterPro" id="IPR045851">
    <property type="entry name" value="AMP-bd_C_sf"/>
</dbReference>
<dbReference type="Gene3D" id="3.40.50.980">
    <property type="match status" value="2"/>
</dbReference>
<dbReference type="CDD" id="cd12116">
    <property type="entry name" value="A_NRPS_Ta1_like"/>
    <property type="match status" value="1"/>
</dbReference>
<evidence type="ECO:0000259" key="13">
    <source>
        <dbReference type="PROSITE" id="PS50075"/>
    </source>
</evidence>
<dbReference type="InterPro" id="IPR036291">
    <property type="entry name" value="NAD(P)-bd_dom_sf"/>
</dbReference>
<dbReference type="InterPro" id="IPR050091">
    <property type="entry name" value="PKS_NRPS_Biosynth_Enz"/>
</dbReference>
<dbReference type="SUPFAM" id="SSF52777">
    <property type="entry name" value="CoA-dependent acyltransferases"/>
    <property type="match status" value="2"/>
</dbReference>
<dbReference type="Pfam" id="PF00501">
    <property type="entry name" value="AMP-binding"/>
    <property type="match status" value="1"/>
</dbReference>
<dbReference type="GO" id="GO:0004312">
    <property type="term" value="F:fatty acid synthase activity"/>
    <property type="evidence" value="ECO:0007669"/>
    <property type="project" value="TreeGrafter"/>
</dbReference>
<keyword evidence="9 16" id="KW-0808">Transferase</keyword>
<dbReference type="Pfam" id="PF08659">
    <property type="entry name" value="KR"/>
    <property type="match status" value="1"/>
</dbReference>
<dbReference type="InterPro" id="IPR042104">
    <property type="entry name" value="PKS_dehydratase_sf"/>
</dbReference>
<dbReference type="SUPFAM" id="SSF51735">
    <property type="entry name" value="NAD(P)-binding Rossmann-fold domains"/>
    <property type="match status" value="1"/>
</dbReference>
<dbReference type="GO" id="GO:0006633">
    <property type="term" value="P:fatty acid biosynthetic process"/>
    <property type="evidence" value="ECO:0007669"/>
    <property type="project" value="TreeGrafter"/>
</dbReference>
<dbReference type="SUPFAM" id="SSF53901">
    <property type="entry name" value="Thiolase-like"/>
    <property type="match status" value="2"/>
</dbReference>
<dbReference type="KEGG" id="pft:JBW_00860"/>
<dbReference type="PROSITE" id="PS00455">
    <property type="entry name" value="AMP_BINDING"/>
    <property type="match status" value="1"/>
</dbReference>
<comment type="subcellular location">
    <subcellularLocation>
        <location evidence="3">Cytoplasm</location>
    </subcellularLocation>
</comment>
<dbReference type="GO" id="GO:0047879">
    <property type="term" value="F:erythronolide synthase activity"/>
    <property type="evidence" value="ECO:0007669"/>
    <property type="project" value="UniProtKB-EC"/>
</dbReference>
<feature type="domain" description="PKS/mFAS DH" evidence="15">
    <location>
        <begin position="42"/>
        <end position="328"/>
    </location>
</feature>
<dbReference type="Pfam" id="PF13193">
    <property type="entry name" value="AMP-binding_C"/>
    <property type="match status" value="1"/>
</dbReference>
<dbReference type="InterPro" id="IPR020807">
    <property type="entry name" value="PKS_DH"/>
</dbReference>
<dbReference type="Gene3D" id="3.40.50.720">
    <property type="entry name" value="NAD(P)-binding Rossmann-like Domain"/>
    <property type="match status" value="1"/>
</dbReference>
<dbReference type="InterPro" id="IPR016039">
    <property type="entry name" value="Thiolase-like"/>
</dbReference>
<dbReference type="GO" id="GO:0008881">
    <property type="term" value="F:glutamate racemase activity"/>
    <property type="evidence" value="ECO:0007669"/>
    <property type="project" value="UniProtKB-EC"/>
</dbReference>
<dbReference type="InterPro" id="IPR013968">
    <property type="entry name" value="PKS_KR"/>
</dbReference>
<dbReference type="InterPro" id="IPR000873">
    <property type="entry name" value="AMP-dep_synth/lig_dom"/>
</dbReference>
<feature type="domain" description="Ketosynthase family 3 (KS3)" evidence="14">
    <location>
        <begin position="914"/>
        <end position="1349"/>
    </location>
</feature>
<dbReference type="InterPro" id="IPR049552">
    <property type="entry name" value="PKS_DH_N"/>
</dbReference>
<dbReference type="Pfam" id="PF02801">
    <property type="entry name" value="Ketoacyl-synt_C"/>
    <property type="match status" value="2"/>
</dbReference>
<dbReference type="FunFam" id="2.30.38.10:FF:000001">
    <property type="entry name" value="Non-ribosomal peptide synthetase PvdI"/>
    <property type="match status" value="1"/>
</dbReference>
<dbReference type="OrthoDB" id="9765680at2"/>
<keyword evidence="8" id="KW-0597">Phosphoprotein</keyword>
<dbReference type="RefSeq" id="WP_052697324.1">
    <property type="nucleotide sequence ID" value="NZ_CP010978.1"/>
</dbReference>
<dbReference type="InterPro" id="IPR014030">
    <property type="entry name" value="Ketoacyl_synth_N"/>
</dbReference>
<evidence type="ECO:0000256" key="12">
    <source>
        <dbReference type="SAM" id="Coils"/>
    </source>
</evidence>
<feature type="region of interest" description="N-terminal hotdog fold" evidence="11">
    <location>
        <begin position="42"/>
        <end position="168"/>
    </location>
</feature>
<feature type="domain" description="Carrier" evidence="13">
    <location>
        <begin position="3359"/>
        <end position="3436"/>
    </location>
</feature>
<dbReference type="GO" id="GO:0005737">
    <property type="term" value="C:cytoplasm"/>
    <property type="evidence" value="ECO:0007669"/>
    <property type="project" value="UniProtKB-SubCell"/>
</dbReference>
<dbReference type="GO" id="GO:0031177">
    <property type="term" value="F:phosphopantetheine binding"/>
    <property type="evidence" value="ECO:0007669"/>
    <property type="project" value="InterPro"/>
</dbReference>
<evidence type="ECO:0000256" key="3">
    <source>
        <dbReference type="ARBA" id="ARBA00004496"/>
    </source>
</evidence>
<dbReference type="PROSITE" id="PS50075">
    <property type="entry name" value="CARRIER"/>
    <property type="match status" value="4"/>
</dbReference>
<dbReference type="Gene3D" id="1.10.1240.100">
    <property type="match status" value="2"/>
</dbReference>
<dbReference type="NCBIfam" id="TIGR01733">
    <property type="entry name" value="AA-adenyl-dom"/>
    <property type="match status" value="1"/>
</dbReference>
<dbReference type="InterPro" id="IPR009081">
    <property type="entry name" value="PP-bd_ACP"/>
</dbReference>
<comment type="cofactor">
    <cofactor evidence="1">
        <name>pantetheine 4'-phosphate</name>
        <dbReference type="ChEBI" id="CHEBI:47942"/>
    </cofactor>
</comment>
<dbReference type="InterPro" id="IPR023213">
    <property type="entry name" value="CAT-like_dom_sf"/>
</dbReference>
<evidence type="ECO:0000256" key="9">
    <source>
        <dbReference type="ARBA" id="ARBA00022679"/>
    </source>
</evidence>
<comment type="pathway">
    <text evidence="4">Antibiotic biosynthesis; bacillaene biosynthesis.</text>
</comment>
<gene>
    <name evidence="16" type="ORF">JBW_00860</name>
</gene>
<dbReference type="EC" id="5.1.1.3" evidence="16"/>
<dbReference type="InterPro" id="IPR020841">
    <property type="entry name" value="PKS_Beta-ketoAc_synthase_dom"/>
</dbReference>
<accession>A0A0C5QFG3</accession>
<dbReference type="SMART" id="SM00826">
    <property type="entry name" value="PKS_DH"/>
    <property type="match status" value="1"/>
</dbReference>
<dbReference type="SMART" id="SM00822">
    <property type="entry name" value="PKS_KR"/>
    <property type="match status" value="1"/>
</dbReference>
<dbReference type="SUPFAM" id="SSF56801">
    <property type="entry name" value="Acetyl-CoA synthetase-like"/>
    <property type="match status" value="1"/>
</dbReference>
<dbReference type="InterPro" id="IPR057326">
    <property type="entry name" value="KR_dom"/>
</dbReference>
<sequence length="3492" mass="392643">MRDFLQYILCEVKSKRLSKIDGINLIRQFQTQISSNKPDFLHPFLHENTSDFSEQRFSSTFTGQEFFLADHVVKGQRILPGVAYLEMVRAAVEQAVRGIKEGELRIRLKDVVWSRPIAVGEHPLDVHIGLYPEENGEITYKIYRKAITDDVEAVVHSQGAIILTPITEVPVVDLKSIQSECSQRSLSSSQCYEAFKAMGLDYGPGHQGIEKVYIGQGQVLAKLSLPYSIVHTQDQFVLHPSLMDAALQASIGLIGVDTFKLALPFTLQELEIFYRCTPNMWAFIRYSNDSNAEDKVQKFDIDVCDANGRVCVRMKGFIARIIEWEVNPGRFSENLGTLLLEAIYIERGVVQGAIEPDYTQHLVLLCELGGVSRKSIESQMNGVQCLILQAEQEAIGERFQIYAVQVFEQIQRILKDKSNSKVLIQIVVLGQGEQQVFNGFSGMLKTAQLENPKISGQVIEMESNEDSEQIVKKLKENSCSPIDNQIRYKDGKRWTIGWNEIEDLQEIVKTPWRSLGVYLITGGAGGLGFIFAQEIVRNVKNITLILTGRSPLNEKKQAQIKELEELGAQVKYRQVDVTDKKAVTGLIQSIEADHGNLNGIIHSAGIVRDNFIIKKSKEELREVLDPKVSGLVNLDEASKDVGLDFFILFSSMAGSIGNPGQVDYATGNAFMDAYAKYRNVLVAEKKRQGQTLSINWPLWKDGGMHVDVEIEKLMLKNMGIIPMQTSTGILALYQSLTYGKEHVMVMEGNKKRMMERILSITSSPAVVQLEKEYGISNLQVNSGLLREKTLHQLKVLFGEITKLGIERIDPDEPWERYGIDSVIMIQIIQKLVDVFKNLTKTLLFEYQTLADLADYLLADYRQECIQWTKLGEKGQVVVEASLDAKGAAPTPVKARGKWIQNQQKDKNVKELKQQDDIAIVGISGKFPMAEDVHDFWKNLVEGKDCITEIPKERWDWQEYYGDSVKEANKTNIKWGGFINGVDEFDPLFFGISPKEAELMDPQQRLLLTSVWHALEDAGNTPREMSKSPTGVFVAAGSSEYTDAVAIFQNNSLSLTSTAPALLPTRISYALNLHGPSEYYDTACSSTLVALHRAVQAIHSGECEQAIVGAVNLLLSPRGFIGSDLMGYLSPEGKAKPFQAGANGYVRSEGVGVIIIKPLQKAVSDQDKIYAVVKGTGVSHGGKGMSLTAPNANGMKAAMIQAYQAAKIDPRTVSYIEAHGIASLLGDGIEINALKAGYQELAASQPQNVEVNTPCYISSLKSSIGHGEVASGMTALIKTILAMHHKLIPGIPQFTTLSEYISLEESPFKISAENHEWELLKDIYGNSMPRRASINSYGFSGVNAHVVLEEHTPLKEERIPIQGTTSPQILVFSAKNPEQLQALVRQMLDFVEFQKEISLSNMAYTLQVGREAMAFRVVMVVCDTEELIRSLKDYLESSNKRAEIESSLPIYTGEVEESHMLIRRLFSGEIGDNIFQLFFAENNMEKVAIYWTQGGVIPWELLHEGENVQKISLPTYPFAKEQYWIASNKLQYSPKVLNQQFTDQTQKIINPKNSIQENIQDYIVQFLSRELNYGQNQIKPNKNIQDYGIDSIMGMKLMRGFEKQFNIHVSGREMLTYGTIKSLSDHLARKIEELNKQEINVKNELETNSKISKHLNNLGEAQSPLSEGQKGLWMLQKVSPETSSYNIPLCFRVFEKVNIDKFKQACHFILEEHPILTSVIEEDSDGVPYQTIESSRPLTFQQEDISNLKCSEILSYLREKAKEPFCLENGSLMRVHLLFRSEAEYIVLITIHHIVFDGASSVLLMTTLLNAYQELAKDRNPIPNSSLASYYDFIEWEHKMLISKEGEEHRSYWRQQLSGNLPILEIPADRPRFSSRSDIGETYTNLLTPELSKKIKSFAQSQHLNSSIVFLGIFKLLLHRYTGQEDIIVGMPTMGRIQEGFDSLIGYFVNMIPMRSQVEGTKSFSKFIRELQVTVVDGLDHAYPFPSLVRDLNIPRTSLNAPIFQVAFLYQNFLHPTGLKEWQSKLPIEFVEGIHQEGEYEFGLEVYEQEERFVLTIKYNSDLFDLSTITRMMGHYAKLTEEIIDDPSVALEEYSLLSKEEEITLTDWNETHADYPSDKCFHELFEKQAQKTPNTIAVVYEEGCLTYKELDERSSQMAIYLQKLGVFPDCLVGICVERSLEMIVGLLAILKAGGAYVPLDPHYPKERLEYMLQDSKASFLLTQSKLLGKISPLIEGNIKTIVLDKDRHEIEQEVKVEDTLKREVQSNHLAYVIYTSGSTGKPKGVMIPHRALTNFLISMGDRPGIHSQDRLLAVTTYCFDIAGLEFYLPLINGAQCYICSSEKAKDVEKLKREIQRNKPTIMQATPVTWTMLFHAGWKNEERVKILCGGEALPERLKQYFIDTNSDAWNMFGPTETTIWSTVQHIKKEESITIGKPIANTKIYILDNNGKSTPIGIPGELCIAGDGLARGYLNKPVLTAEKFIPNPFNLVTQLYKTGDLARWLADGNIEFLGRNDQQVKIRGFRIELGEIESQLKNHPEIQESVVIVNEQEGIKQLIAYYVRTNPGRDKASLSLPKLREYLKSNLPDYMIPVLFVEVDSIPLTPNGKIDRKDLMNRKIVLTGTKKTFSPPSEIEEKILEIWKAVLHNDNINIEDGFFEVGGDSLLAVAVAERIKKKLKCDFNVTTLFEYTNIKSISKYIAENKDAIAVSYEEGCARHFKQQDAIAIVGISGKFPMAEDVHELWKNLVEGKDCITEIPKERWDWQKYYGDSTKEVNKTKIKWGGFINGVEYFDPLFFGISPKEAEMMDPRQRLLMTYVWHAIEDTGITPKEISKGSTGVFVAAGPSEYTDAIDVKNSSFFLTSIAPTVLPARISHALNLHGPSEYYDTACSSTLVALHRAVQAIHSGECEQAIVGAVNLLISPKAFIYLDLMGYLSPEGKGKPFQTGANGYVRSEGVGVIIIKPLQKAINDQDKIYAVVKGTGVSHGGKGMSLTAPNANGMKAAMVQAYQAAKIDPRTVSYIEAHGIASPLGDGIEINALKAGYQELAASQPQNVEVNTPCYISSLKSSIGHGEVASGMTALIKTILAMHHKLIPGIPQFTTLSEYISLEESPFKISAENHEWESLKDIYGNCLPRRASINSYGFSGVNAHVILEEYTHWQEEVIPIQEITSPQIVVFSAKNPEQLETLVQQMLDFIEFQKEISLLNIAYTLQVGREAMSCRVAMVVRDREELIRGLKDYLNLSEKGAEIECSLPIFTGDVKESHLVISRLFSGEIGENVMQLFLAENNLDNIAIYWTQGGVIPWKLLHEGEKVKKISLPTYPFAKEQYWIASNKLQYNPKVLNQQLKDQPQESLINPENSIQENIQDYIVQFLSQELNYGQELIKLNQNIQDYGVDSIIGLKLMRSLEKQFNIQISGREMLMYGTIKSLSDHLSEKLTELGEQEITVNNQLEAKDQKKNECIEGQGMEALEKFRQGVLTLEEIENLIDKGEII</sequence>
<dbReference type="InterPro" id="IPR001242">
    <property type="entry name" value="Condensation_dom"/>
</dbReference>
<feature type="domain" description="Carrier" evidence="13">
    <location>
        <begin position="2627"/>
        <end position="2702"/>
    </location>
</feature>
<dbReference type="FunFam" id="3.40.50.12780:FF:000012">
    <property type="entry name" value="Non-ribosomal peptide synthetase"/>
    <property type="match status" value="1"/>
</dbReference>
<dbReference type="Gene3D" id="3.30.559.30">
    <property type="entry name" value="Nonribosomal peptide synthetase, condensation domain"/>
    <property type="match status" value="1"/>
</dbReference>
<dbReference type="EC" id="2.3.1.94" evidence="16"/>
<evidence type="ECO:0000256" key="8">
    <source>
        <dbReference type="ARBA" id="ARBA00022553"/>
    </source>
</evidence>
<dbReference type="InterPro" id="IPR020806">
    <property type="entry name" value="PKS_PP-bd"/>
</dbReference>
<dbReference type="GO" id="GO:0044550">
    <property type="term" value="P:secondary metabolite biosynthetic process"/>
    <property type="evidence" value="ECO:0007669"/>
    <property type="project" value="UniProtKB-ARBA"/>
</dbReference>
<keyword evidence="6" id="KW-0596">Phosphopantetheine</keyword>
<dbReference type="SUPFAM" id="SSF47336">
    <property type="entry name" value="ACP-like"/>
    <property type="match status" value="4"/>
</dbReference>
<dbReference type="InterPro" id="IPR054514">
    <property type="entry name" value="RhiE-like_linker"/>
</dbReference>
<feature type="domain" description="Ketosynthase family 3 (KS3)" evidence="14">
    <location>
        <begin position="2720"/>
        <end position="3154"/>
    </location>
</feature>
<feature type="active site" description="Proton donor; for dehydratase activity" evidence="11">
    <location>
        <position position="244"/>
    </location>
</feature>
<reference evidence="16 17" key="1">
    <citation type="journal article" date="2015" name="Genome Announc.">
        <title>Complete Genome Sequence of Pelosinus fermentans JBW45, a Member of a Remarkably Competitive Group of Negativicutes in the Firmicutes Phylum.</title>
        <authorList>
            <person name="De Leon K.B."/>
            <person name="Utturkar S.M."/>
            <person name="Camilleri L.B."/>
            <person name="Elias D.A."/>
            <person name="Arkin A.P."/>
            <person name="Fields M.W."/>
            <person name="Brown S.D."/>
            <person name="Wall J.D."/>
        </authorList>
    </citation>
    <scope>NUCLEOTIDE SEQUENCE [LARGE SCALE GENOMIC DNA]</scope>
    <source>
        <strain evidence="16 17">JBW45</strain>
    </source>
</reference>
<dbReference type="Gene3D" id="3.30.559.10">
    <property type="entry name" value="Chloramphenicol acetyltransferase-like domain"/>
    <property type="match status" value="1"/>
</dbReference>
<evidence type="ECO:0000313" key="17">
    <source>
        <dbReference type="Proteomes" id="UP000005361"/>
    </source>
</evidence>
<dbReference type="Gene3D" id="3.40.47.10">
    <property type="match status" value="2"/>
</dbReference>
<evidence type="ECO:0000313" key="16">
    <source>
        <dbReference type="EMBL" id="AJQ26212.1"/>
    </source>
</evidence>
<dbReference type="Gene3D" id="2.30.38.10">
    <property type="entry name" value="Luciferase, Domain 3"/>
    <property type="match status" value="1"/>
</dbReference>
<dbReference type="Pfam" id="PF21089">
    <property type="entry name" value="PKS_DH_N"/>
    <property type="match status" value="1"/>
</dbReference>
<dbReference type="UniPathway" id="UPA01003"/>
<dbReference type="Gene3D" id="3.30.300.30">
    <property type="match status" value="1"/>
</dbReference>
<keyword evidence="10" id="KW-0677">Repeat</keyword>
<dbReference type="CDD" id="cd20484">
    <property type="entry name" value="C_PKS-NRPS_PksJ-like"/>
    <property type="match status" value="1"/>
</dbReference>
<dbReference type="CDD" id="cd08953">
    <property type="entry name" value="KR_2_SDR_x"/>
    <property type="match status" value="1"/>
</dbReference>
<organism evidence="16 17">
    <name type="scientific">Pelosinus fermentans JBW45</name>
    <dbReference type="NCBI Taxonomy" id="1192197"/>
    <lineage>
        <taxon>Bacteria</taxon>
        <taxon>Bacillati</taxon>
        <taxon>Bacillota</taxon>
        <taxon>Negativicutes</taxon>
        <taxon>Selenomonadales</taxon>
        <taxon>Sporomusaceae</taxon>
        <taxon>Pelosinus</taxon>
    </lineage>
</organism>
<dbReference type="GO" id="GO:0043041">
    <property type="term" value="P:amino acid activation for nonribosomal peptide biosynthetic process"/>
    <property type="evidence" value="ECO:0007669"/>
    <property type="project" value="UniProtKB-ARBA"/>
</dbReference>
<dbReference type="SMART" id="SM00825">
    <property type="entry name" value="PKS_KS"/>
    <property type="match status" value="2"/>
</dbReference>
<protein>
    <submittedName>
        <fullName evidence="16">Amino acid adenylation domain protein</fullName>
        <ecNumber evidence="16">2.3.1.94</ecNumber>
        <ecNumber evidence="16">5.1.1.3</ecNumber>
    </submittedName>
</protein>
<dbReference type="PANTHER" id="PTHR43775">
    <property type="entry name" value="FATTY ACID SYNTHASE"/>
    <property type="match status" value="1"/>
</dbReference>
<evidence type="ECO:0000256" key="10">
    <source>
        <dbReference type="ARBA" id="ARBA00022737"/>
    </source>
</evidence>
<dbReference type="Pfam" id="PF00109">
    <property type="entry name" value="ketoacyl-synt"/>
    <property type="match status" value="2"/>
</dbReference>
<dbReference type="InterPro" id="IPR020845">
    <property type="entry name" value="AMP-binding_CS"/>
</dbReference>
<evidence type="ECO:0000256" key="2">
    <source>
        <dbReference type="ARBA" id="ARBA00003299"/>
    </source>
</evidence>
<dbReference type="CDD" id="cd00833">
    <property type="entry name" value="PKS"/>
    <property type="match status" value="2"/>
</dbReference>
<dbReference type="InterPro" id="IPR014031">
    <property type="entry name" value="Ketoacyl_synth_C"/>
</dbReference>
<dbReference type="Pfam" id="PF22336">
    <property type="entry name" value="RhiE-like_linker"/>
    <property type="match status" value="2"/>
</dbReference>
<dbReference type="InterPro" id="IPR049900">
    <property type="entry name" value="PKS_mFAS_DH"/>
</dbReference>
<dbReference type="PROSITE" id="PS52019">
    <property type="entry name" value="PKS_MFAS_DH"/>
    <property type="match status" value="1"/>
</dbReference>
<dbReference type="InterPro" id="IPR010071">
    <property type="entry name" value="AA_adenyl_dom"/>
</dbReference>
<feature type="region of interest" description="C-terminal hotdog fold" evidence="11">
    <location>
        <begin position="182"/>
        <end position="328"/>
    </location>
</feature>
<dbReference type="InterPro" id="IPR049551">
    <property type="entry name" value="PKS_DH_C"/>
</dbReference>
<dbReference type="GO" id="GO:0071770">
    <property type="term" value="P:DIM/DIP cell wall layer assembly"/>
    <property type="evidence" value="ECO:0007669"/>
    <property type="project" value="TreeGrafter"/>
</dbReference>
<dbReference type="Gene3D" id="1.10.1200.10">
    <property type="entry name" value="ACP-like"/>
    <property type="match status" value="4"/>
</dbReference>
<name>A0A0C5QFG3_9FIRM</name>
<evidence type="ECO:0000256" key="5">
    <source>
        <dbReference type="ARBA" id="ARBA00006432"/>
    </source>
</evidence>
<dbReference type="Gene3D" id="3.10.129.110">
    <property type="entry name" value="Polyketide synthase dehydratase"/>
    <property type="match status" value="1"/>
</dbReference>
<dbReference type="SMART" id="SM00823">
    <property type="entry name" value="PKS_PP"/>
    <property type="match status" value="4"/>
</dbReference>
<dbReference type="InterPro" id="IPR036736">
    <property type="entry name" value="ACP-like_sf"/>
</dbReference>
<evidence type="ECO:0000259" key="15">
    <source>
        <dbReference type="PROSITE" id="PS52019"/>
    </source>
</evidence>
<keyword evidence="16" id="KW-0413">Isomerase</keyword>